<evidence type="ECO:0000256" key="1">
    <source>
        <dbReference type="PROSITE-ProRule" id="PRU00191"/>
    </source>
</evidence>
<reference evidence="4" key="1">
    <citation type="journal article" date="2013" name="Genetics">
        <title>The draft genome and transcriptome of Panagrellus redivivus are shaped by the harsh demands of a free-living lifestyle.</title>
        <authorList>
            <person name="Srinivasan J."/>
            <person name="Dillman A.R."/>
            <person name="Macchietto M.G."/>
            <person name="Heikkinen L."/>
            <person name="Lakso M."/>
            <person name="Fracchia K.M."/>
            <person name="Antoshechkin I."/>
            <person name="Mortazavi A."/>
            <person name="Wong G."/>
            <person name="Sternberg P.W."/>
        </authorList>
    </citation>
    <scope>NUCLEOTIDE SEQUENCE [LARGE SCALE GENOMIC DNA]</scope>
    <source>
        <strain evidence="4">MT8872</strain>
    </source>
</reference>
<feature type="region of interest" description="Disordered" evidence="2">
    <location>
        <begin position="1"/>
        <end position="73"/>
    </location>
</feature>
<dbReference type="Proteomes" id="UP000492821">
    <property type="component" value="Unassembled WGS sequence"/>
</dbReference>
<feature type="region of interest" description="Disordered" evidence="2">
    <location>
        <begin position="665"/>
        <end position="693"/>
    </location>
</feature>
<dbReference type="Pfam" id="PF00017">
    <property type="entry name" value="SH2"/>
    <property type="match status" value="1"/>
</dbReference>
<feature type="compositionally biased region" description="Low complexity" evidence="2">
    <location>
        <begin position="142"/>
        <end position="163"/>
    </location>
</feature>
<feature type="compositionally biased region" description="Low complexity" evidence="2">
    <location>
        <begin position="472"/>
        <end position="489"/>
    </location>
</feature>
<dbReference type="WBParaSite" id="Pan_g10582.t1">
    <property type="protein sequence ID" value="Pan_g10582.t1"/>
    <property type="gene ID" value="Pan_g10582"/>
</dbReference>
<dbReference type="Gene3D" id="3.30.505.10">
    <property type="entry name" value="SH2 domain"/>
    <property type="match status" value="1"/>
</dbReference>
<accession>A0A7E4UMM6</accession>
<reference evidence="5" key="2">
    <citation type="submission" date="2020-10" db="UniProtKB">
        <authorList>
            <consortium name="WormBaseParasite"/>
        </authorList>
    </citation>
    <scope>IDENTIFICATION</scope>
</reference>
<dbReference type="SMART" id="SM00252">
    <property type="entry name" value="SH2"/>
    <property type="match status" value="1"/>
</dbReference>
<evidence type="ECO:0000256" key="2">
    <source>
        <dbReference type="SAM" id="MobiDB-lite"/>
    </source>
</evidence>
<name>A0A7E4UMM6_PANRE</name>
<protein>
    <submittedName>
        <fullName evidence="5">SH2 domain-containing protein</fullName>
    </submittedName>
</protein>
<feature type="compositionally biased region" description="Polar residues" evidence="2">
    <location>
        <begin position="396"/>
        <end position="406"/>
    </location>
</feature>
<feature type="region of interest" description="Disordered" evidence="2">
    <location>
        <begin position="710"/>
        <end position="785"/>
    </location>
</feature>
<feature type="compositionally biased region" description="Polar residues" evidence="2">
    <location>
        <begin position="20"/>
        <end position="38"/>
    </location>
</feature>
<feature type="compositionally biased region" description="Basic and acidic residues" evidence="2">
    <location>
        <begin position="460"/>
        <end position="471"/>
    </location>
</feature>
<evidence type="ECO:0000259" key="3">
    <source>
        <dbReference type="PROSITE" id="PS50001"/>
    </source>
</evidence>
<dbReference type="PANTHER" id="PTHR15832">
    <property type="entry name" value="SHC (SRC HOMOLOGY DOMAIN C-TERMINAL) ADAPTOR HOMOLOG"/>
    <property type="match status" value="1"/>
</dbReference>
<dbReference type="InterPro" id="IPR000980">
    <property type="entry name" value="SH2"/>
</dbReference>
<feature type="region of interest" description="Disordered" evidence="2">
    <location>
        <begin position="361"/>
        <end position="406"/>
    </location>
</feature>
<feature type="compositionally biased region" description="Polar residues" evidence="2">
    <location>
        <begin position="114"/>
        <end position="129"/>
    </location>
</feature>
<feature type="domain" description="SH2" evidence="3">
    <location>
        <begin position="223"/>
        <end position="319"/>
    </location>
</feature>
<evidence type="ECO:0000313" key="5">
    <source>
        <dbReference type="WBParaSite" id="Pan_g10582.t1"/>
    </source>
</evidence>
<feature type="compositionally biased region" description="Polar residues" evidence="2">
    <location>
        <begin position="726"/>
        <end position="742"/>
    </location>
</feature>
<proteinExistence type="predicted"/>
<dbReference type="InterPro" id="IPR036860">
    <property type="entry name" value="SH2_dom_sf"/>
</dbReference>
<keyword evidence="4" id="KW-1185">Reference proteome</keyword>
<feature type="region of interest" description="Disordered" evidence="2">
    <location>
        <begin position="114"/>
        <end position="195"/>
    </location>
</feature>
<dbReference type="PROSITE" id="PS50001">
    <property type="entry name" value="SH2"/>
    <property type="match status" value="1"/>
</dbReference>
<evidence type="ECO:0000313" key="4">
    <source>
        <dbReference type="Proteomes" id="UP000492821"/>
    </source>
</evidence>
<keyword evidence="1" id="KW-0727">SH2 domain</keyword>
<feature type="compositionally biased region" description="Low complexity" evidence="2">
    <location>
        <begin position="369"/>
        <end position="385"/>
    </location>
</feature>
<dbReference type="SUPFAM" id="SSF55550">
    <property type="entry name" value="SH2 domain"/>
    <property type="match status" value="1"/>
</dbReference>
<organism evidence="4 5">
    <name type="scientific">Panagrellus redivivus</name>
    <name type="common">Microworm</name>
    <dbReference type="NCBI Taxonomy" id="6233"/>
    <lineage>
        <taxon>Eukaryota</taxon>
        <taxon>Metazoa</taxon>
        <taxon>Ecdysozoa</taxon>
        <taxon>Nematoda</taxon>
        <taxon>Chromadorea</taxon>
        <taxon>Rhabditida</taxon>
        <taxon>Tylenchina</taxon>
        <taxon>Panagrolaimomorpha</taxon>
        <taxon>Panagrolaimoidea</taxon>
        <taxon>Panagrolaimidae</taxon>
        <taxon>Panagrellus</taxon>
    </lineage>
</organism>
<sequence>MTERRINGDRFTGFRGHSAAPSTSPSQGGANVNPNSNRRAVAQVLPTSSGEDNSRKPHRHQTRNGVSSTPTLRRLEDCVPAEYTSSPIVQSLKAAEERPPPPRTLDDLSRSLAAMSTSTSIPTTQSRRSAPTHGMSVSCFQGISPGSISGSSGVSSAGSPSASDTPSHGPPNVRVHEVPARRSNNRPNGAIPRMGISSSISLQSSSNQALSMLERLVRSHPIWFLPHLGRAACNHLLRGLPAGCFIVRASTRPASMALSLRLPLSNHPDCADTDHFLLERIGATVRIEGSPRSFRSLPMLLEHYCKHADDLPCTLTLPMAIMSITSATELQKLALMGQDFWTSDYIRQPLDSRTRLYQSRRQVSQPVISMTKSMATSTNSNSSSNFADKSKRHRSPGSNGAPYTSSLSDQIQAATAMRPMSTSVMAGMGGSLSGSSSASGSIKARQRKALPTASSMLKKSRSEADEFKGKESLSSGTGSVSSKSSSRSTGGSGFLRQIFSSNAQPSTSTNNVANSRFYHATDIDNTHRYAMIGYTPPAPPNSSTGSSLRRSFAKLRGFKSRSKSKESKDDMGCNKLSADAIRARQDAYRRQKTDISFSSVQRLVSHRGSEHSPTRKIYTVSESKLKIIENERQPQMPVPILPKKAAMDSGAMAKCIEELRQKRMAQHGSMSPLPVATAGGKPSEESSTGLNDFEGFIQNNGKPYEVILRNKRSTNPRKGSDRMSVPNLTESQPQSTSTNADTSGYAKFGRSPDTGELQTINEGLITPVVRRKPLPPAPSKDDYTSAEYFAYGARSGGDKRSV</sequence>
<dbReference type="AlphaFoldDB" id="A0A7E4UMM6"/>
<feature type="region of interest" description="Disordered" evidence="2">
    <location>
        <begin position="424"/>
        <end position="491"/>
    </location>
</feature>
<dbReference type="PANTHER" id="PTHR15832:SF2">
    <property type="entry name" value="SH2 DOMAIN-CONTAINING PROTEIN"/>
    <property type="match status" value="1"/>
</dbReference>